<dbReference type="Proteomes" id="UP000198620">
    <property type="component" value="Unassembled WGS sequence"/>
</dbReference>
<keyword evidence="3" id="KW-0378">Hydrolase</keyword>
<dbReference type="SUPFAM" id="SSF89372">
    <property type="entry name" value="Fucose-specific lectin"/>
    <property type="match status" value="1"/>
</dbReference>
<dbReference type="PROSITE" id="PS00139">
    <property type="entry name" value="THIOL_PROTEASE_CYS"/>
    <property type="match status" value="1"/>
</dbReference>
<dbReference type="InterPro" id="IPR000668">
    <property type="entry name" value="Peptidase_C1A_C"/>
</dbReference>
<dbReference type="Gene3D" id="2.120.10.70">
    <property type="entry name" value="Fucose-specific lectin"/>
    <property type="match status" value="1"/>
</dbReference>
<evidence type="ECO:0000313" key="4">
    <source>
        <dbReference type="Proteomes" id="UP000198620"/>
    </source>
</evidence>
<dbReference type="PANTHER" id="PTHR12411">
    <property type="entry name" value="CYSTEINE PROTEASE FAMILY C1-RELATED"/>
    <property type="match status" value="1"/>
</dbReference>
<dbReference type="RefSeq" id="WP_090828866.1">
    <property type="nucleotide sequence ID" value="NZ_FOBH01000007.1"/>
</dbReference>
<dbReference type="SMART" id="SM00645">
    <property type="entry name" value="Pept_C1"/>
    <property type="match status" value="1"/>
</dbReference>
<dbReference type="InterPro" id="IPR038765">
    <property type="entry name" value="Papain-like_cys_pep_sf"/>
</dbReference>
<dbReference type="GO" id="GO:0008234">
    <property type="term" value="F:cysteine-type peptidase activity"/>
    <property type="evidence" value="ECO:0007669"/>
    <property type="project" value="InterPro"/>
</dbReference>
<dbReference type="Pfam" id="PF00112">
    <property type="entry name" value="Peptidase_C1"/>
    <property type="match status" value="1"/>
</dbReference>
<protein>
    <submittedName>
        <fullName evidence="3">Papain family cysteine protease</fullName>
    </submittedName>
</protein>
<dbReference type="AlphaFoldDB" id="A0A1H7NNS6"/>
<name>A0A1H7NNS6_9PROT</name>
<accession>A0A1H7NNS6</accession>
<proteinExistence type="inferred from homology"/>
<dbReference type="OrthoDB" id="1491023at2"/>
<evidence type="ECO:0000256" key="1">
    <source>
        <dbReference type="ARBA" id="ARBA00008455"/>
    </source>
</evidence>
<dbReference type="GO" id="GO:0006508">
    <property type="term" value="P:proteolysis"/>
    <property type="evidence" value="ECO:0007669"/>
    <property type="project" value="UniProtKB-KW"/>
</dbReference>
<dbReference type="InterPro" id="IPR025661">
    <property type="entry name" value="Pept_asp_AS"/>
</dbReference>
<dbReference type="PROSITE" id="PS00640">
    <property type="entry name" value="THIOL_PROTEASE_ASN"/>
    <property type="match status" value="1"/>
</dbReference>
<dbReference type="EMBL" id="FOBH01000007">
    <property type="protein sequence ID" value="SEL24919.1"/>
    <property type="molecule type" value="Genomic_DNA"/>
</dbReference>
<dbReference type="Gene3D" id="3.90.70.10">
    <property type="entry name" value="Cysteine proteinases"/>
    <property type="match status" value="1"/>
</dbReference>
<gene>
    <name evidence="3" type="ORF">SAMN05216387_10779</name>
</gene>
<keyword evidence="3" id="KW-0645">Protease</keyword>
<dbReference type="InterPro" id="IPR000169">
    <property type="entry name" value="Pept_cys_AS"/>
</dbReference>
<sequence length="648" mass="70979">MSIILDLEETLEANNASWRVNDRLLNITEPLVFRLGGLSDKFMPAERIRLLDFKALLAERTSNPFVFQRRVAQNIIAAPLRPESLIGSIRGIATLEGGAPAGAPTLSSVDWRNRWGWPWITSIRDQNGCEACWLFAAVALVEAMVRIEHCVWPWYSEGDVHKGMHATCCQCGNAENALDWIKNNSAADPGCFAWPVTASGCSGCGGTGGGPYDAVAYTPTPDRSGRSVRIPAYTHVGSVSDQKKWLDTVGPLVCGMTVWTDFFYYGTGVYHKQAMVGGNPNKVEGGHVMLVVGYDDDLNCWIVKNSWGSGWGDSGFVKIGYGEVDIDSSAKIGLTNVNPDPWTKRRMHNGGMLESGNGATHCNFELLATGPGSVIQHWWRDNNAPGLLWHQGLSFGNDAAVCPTFISTTFNRNFESVHLTTNGRLHHWWYQQPGGPWHDGGLFGPTDAAGIPGFIQSNYNAPGNFEVVVRTSDSKLNHWWRDGSGWHNGVKFGSNVAYSGASLIQSHYGAPGNFELVCVLSSGKMQHWWRDNDRGMVWHAGPEFGSGIGSPPCMIEGSYGAGNEKAVGNFELCVAVGGAVQHWWRNQSDMLWRQSATFGHNVLAVVSLVEGSYGFNLEVIVLRIDSKLQHYWRDGAAWHEGVVFGSVV</sequence>
<reference evidence="3 4" key="1">
    <citation type="submission" date="2016-10" db="EMBL/GenBank/DDBJ databases">
        <authorList>
            <person name="de Groot N.N."/>
        </authorList>
    </citation>
    <scope>NUCLEOTIDE SEQUENCE [LARGE SCALE GENOMIC DNA]</scope>
    <source>
        <strain evidence="3 4">Nv1</strain>
    </source>
</reference>
<evidence type="ECO:0000313" key="3">
    <source>
        <dbReference type="EMBL" id="SEL24919.1"/>
    </source>
</evidence>
<evidence type="ECO:0000259" key="2">
    <source>
        <dbReference type="SMART" id="SM00645"/>
    </source>
</evidence>
<feature type="domain" description="Peptidase C1A papain C-terminal" evidence="2">
    <location>
        <begin position="105"/>
        <end position="334"/>
    </location>
</feature>
<organism evidence="3 4">
    <name type="scientific">Nitrosovibrio tenuis</name>
    <dbReference type="NCBI Taxonomy" id="1233"/>
    <lineage>
        <taxon>Bacteria</taxon>
        <taxon>Pseudomonadati</taxon>
        <taxon>Pseudomonadota</taxon>
        <taxon>Betaproteobacteria</taxon>
        <taxon>Nitrosomonadales</taxon>
        <taxon>Nitrosomonadaceae</taxon>
        <taxon>Nitrosovibrio</taxon>
    </lineage>
</organism>
<comment type="similarity">
    <text evidence="1">Belongs to the peptidase C1 family.</text>
</comment>
<keyword evidence="4" id="KW-1185">Reference proteome</keyword>
<dbReference type="SUPFAM" id="SSF54001">
    <property type="entry name" value="Cysteine proteinases"/>
    <property type="match status" value="1"/>
</dbReference>
<dbReference type="InterPro" id="IPR013128">
    <property type="entry name" value="Peptidase_C1A"/>
</dbReference>
<dbReference type="STRING" id="1233.SAMN05216387_10779"/>